<dbReference type="Proteomes" id="UP001497644">
    <property type="component" value="Chromosome 6"/>
</dbReference>
<evidence type="ECO:0000313" key="1">
    <source>
        <dbReference type="EMBL" id="CAL1685473.1"/>
    </source>
</evidence>
<name>A0AAV2P0K7_9HYME</name>
<reference evidence="1" key="1">
    <citation type="submission" date="2024-04" db="EMBL/GenBank/DDBJ databases">
        <authorList>
            <consortium name="Molecular Ecology Group"/>
        </authorList>
    </citation>
    <scope>NUCLEOTIDE SEQUENCE</scope>
</reference>
<dbReference type="EMBL" id="OZ034829">
    <property type="protein sequence ID" value="CAL1685473.1"/>
    <property type="molecule type" value="Genomic_DNA"/>
</dbReference>
<organism evidence="1 2">
    <name type="scientific">Lasius platythorax</name>
    <dbReference type="NCBI Taxonomy" id="488582"/>
    <lineage>
        <taxon>Eukaryota</taxon>
        <taxon>Metazoa</taxon>
        <taxon>Ecdysozoa</taxon>
        <taxon>Arthropoda</taxon>
        <taxon>Hexapoda</taxon>
        <taxon>Insecta</taxon>
        <taxon>Pterygota</taxon>
        <taxon>Neoptera</taxon>
        <taxon>Endopterygota</taxon>
        <taxon>Hymenoptera</taxon>
        <taxon>Apocrita</taxon>
        <taxon>Aculeata</taxon>
        <taxon>Formicoidea</taxon>
        <taxon>Formicidae</taxon>
        <taxon>Formicinae</taxon>
        <taxon>Lasius</taxon>
        <taxon>Lasius</taxon>
    </lineage>
</organism>
<accession>A0AAV2P0K7</accession>
<proteinExistence type="predicted"/>
<protein>
    <recommendedName>
        <fullName evidence="3">Closca</fullName>
    </recommendedName>
</protein>
<sequence>MENATKTILQRIKRQKRSLQNDLQSSKDVKVLEGFEEASSFSLPDFQDIAFFSIRDEHQQSLWLAAAIHASNILLYQFVDNKAQLAGTHPLPDGKRIIVSNYSTGTLIVVQKGTDGIIILRLGKNKNGDYELQFKQEFEIPGVTHASMWLGMNQLYLGVASETKIFVYVWLGEHFDKTDTLRFGARKLLPFQNKSFMHVAIVGSLTKIFRFSVRSNKFVETQRLHYAKDVSSFYFKEGHFEERFLVLAGTDSTILYKEMYGRFVPFQRIASATYIHSLAMGNTIVLLFAEEDAVEIYQYNGWRFLKSHTKQLSNTRQIRRIRSYGNEDVLVAQNQDGEWKFLKPVWVAKKTWKSLQNEIVAWCSEIKQKISQRTLEKIPESRNTVIPNAHIGRLRVQNLNDYNAEELVHLTRKYNDTIAKLNAANSLLMQGTENTEGSKRTILYGKKITVKCKTSCRIHRIITDDEIKPTAKYVNSEAANQTLEFTNLKVKTINDWKCPIPNFNIDDISVKGSINGILMQDLQEKTLKISGDQEVSGIHIFDNLHATNASIPLDIATNSTRQIVWMREARVKELYLTEDEFFLPLNGSTTVMNGSITAAKVRVTGLVELNGGITGKGIEKLAPLKYISTPLTLYGNRFLQNVTFSNLVKAKDIVRTRGPSLKKILENRIPLDSNVSVHLILSSDKIQWSNVTLWDYANWVTKNSTETVVISGAKFTNNSVVLTNATYANLPIPKLTIPLCATEVVTPEIRTSSVTVDDLIVKNLNVSHVIGAYNLNTTVFNPVSALHSIDFSKKLFTGHIFVKNISASEIKGTDLKDMNIQMNKWMDVNRLKGPINIEKLDVNNLETPAYLNLFLPTRIKNVIVKANSDIEKINNIKIQSFMENVLKVNDVISLEHVTFANGFTSNHIYASRSTLNLSHLDAHPNLHSKRISTTLKTYGINVPQTFGYVASDIPSTFIIQGSAKFSTEPVVQNIQDVNLKQLSEDIWMANDDTVLSGSNMNVRNITLKADVTINNPANSLNVKMWSELSGKLLSKTKEQRITVISSFKNVEVPAIVAANNATLESSDINLKDMLTNSLMRDTAQTVDAAWHFEELAINNFNNWDGKLNGIDLNTDVVRRDAKQNIITGKKTISSLKTKDLWLLNTDFSNLVSNALTQNCQKLTTIKGRKTFNNIVLNNLSVKGTIMGRKVEEALLKSGNQTLFGIKKIRGQLNAPSLIIDGTVNDLNLTELTNNQMKKHKAVQTIDSTFDFRNDLEVFGNVTISGFYEGTDLSNISNQNKIDAVLDRTAKVVELAEDITIALQNRAIYVNKFEVDEDALEITSSTFNTENAIDLNSACLCESENISSLCNDTKLFDILTGTNSSAFITKKLVPLNNAVFAVVVSSDFVWIYSYIAAEDQLYREAELYMPGILEASVEPINNSIWIILRLSQQTLILSYQVWKELERYVLPGSNSFVISKTPSNQHLLIRSDGMWNLEGVSRPEHIFKMPLDGKIKTFALGADYYVKTTMASNTTVLKARYVGN</sequence>
<gene>
    <name evidence="1" type="ORF">LPLAT_LOCUS10954</name>
</gene>
<evidence type="ECO:0008006" key="3">
    <source>
        <dbReference type="Google" id="ProtNLM"/>
    </source>
</evidence>
<keyword evidence="2" id="KW-1185">Reference proteome</keyword>
<evidence type="ECO:0000313" key="2">
    <source>
        <dbReference type="Proteomes" id="UP001497644"/>
    </source>
</evidence>